<organism evidence="1 2">
    <name type="scientific">Linnemannia elongata AG-77</name>
    <dbReference type="NCBI Taxonomy" id="1314771"/>
    <lineage>
        <taxon>Eukaryota</taxon>
        <taxon>Fungi</taxon>
        <taxon>Fungi incertae sedis</taxon>
        <taxon>Mucoromycota</taxon>
        <taxon>Mortierellomycotina</taxon>
        <taxon>Mortierellomycetes</taxon>
        <taxon>Mortierellales</taxon>
        <taxon>Mortierellaceae</taxon>
        <taxon>Linnemannia</taxon>
    </lineage>
</organism>
<dbReference type="Proteomes" id="UP000078512">
    <property type="component" value="Unassembled WGS sequence"/>
</dbReference>
<protein>
    <submittedName>
        <fullName evidence="1">Uncharacterized protein</fullName>
    </submittedName>
</protein>
<dbReference type="AlphaFoldDB" id="A0A197KCU2"/>
<reference evidence="1 2" key="1">
    <citation type="submission" date="2016-05" db="EMBL/GenBank/DDBJ databases">
        <title>Genome sequencing reveals origins of a unique bacterial endosymbiosis in the earliest lineages of terrestrial Fungi.</title>
        <authorList>
            <consortium name="DOE Joint Genome Institute"/>
            <person name="Uehling J."/>
            <person name="Gryganskyi A."/>
            <person name="Hameed K."/>
            <person name="Tschaplinski T."/>
            <person name="Misztal P."/>
            <person name="Wu S."/>
            <person name="Desiro A."/>
            <person name="Vande Pol N."/>
            <person name="Du Z.-Y."/>
            <person name="Zienkiewicz A."/>
            <person name="Zienkiewicz K."/>
            <person name="Morin E."/>
            <person name="Tisserant E."/>
            <person name="Splivallo R."/>
            <person name="Hainaut M."/>
            <person name="Henrissat B."/>
            <person name="Ohm R."/>
            <person name="Kuo A."/>
            <person name="Yan J."/>
            <person name="Lipzen A."/>
            <person name="Nolan M."/>
            <person name="Labutti K."/>
            <person name="Barry K."/>
            <person name="Goldstein A."/>
            <person name="Labbe J."/>
            <person name="Schadt C."/>
            <person name="Tuskan G."/>
            <person name="Grigoriev I."/>
            <person name="Martin F."/>
            <person name="Vilgalys R."/>
            <person name="Bonito G."/>
        </authorList>
    </citation>
    <scope>NUCLEOTIDE SEQUENCE [LARGE SCALE GENOMIC DNA]</scope>
    <source>
        <strain evidence="1 2">AG-77</strain>
    </source>
</reference>
<name>A0A197KCU2_9FUNG</name>
<sequence>MEELSYKETCAGIRPEDALDTTCRAFGRMLAMNRALVMLDTFGKQIEQQDLDVSATVGSTGSLMLVCSTGGGDCRGNLADCRPMSGFGRWISLAFLSLPENNTLKLLVIAHNQFGEDGMLTLAHVQPQAWYVVLRRQRYICSQGYPSSFSIPPKLEGVSMALKQDSLTMSEPRSRIRTLFIGLIFLDRGSMGNHNDDNNERILMGNARISPPKP</sequence>
<proteinExistence type="predicted"/>
<gene>
    <name evidence="1" type="ORF">K457DRAFT_13570</name>
</gene>
<dbReference type="OrthoDB" id="120976at2759"/>
<evidence type="ECO:0000313" key="2">
    <source>
        <dbReference type="Proteomes" id="UP000078512"/>
    </source>
</evidence>
<accession>A0A197KCU2</accession>
<keyword evidence="2" id="KW-1185">Reference proteome</keyword>
<evidence type="ECO:0000313" key="1">
    <source>
        <dbReference type="EMBL" id="OAQ34993.1"/>
    </source>
</evidence>
<dbReference type="EMBL" id="KV442015">
    <property type="protein sequence ID" value="OAQ34993.1"/>
    <property type="molecule type" value="Genomic_DNA"/>
</dbReference>